<dbReference type="NCBIfam" id="NF005750">
    <property type="entry name" value="PRK07574.1"/>
    <property type="match status" value="1"/>
</dbReference>
<feature type="binding site" evidence="6">
    <location>
        <position position="236"/>
    </location>
    <ligand>
        <name>substrate</name>
    </ligand>
</feature>
<evidence type="ECO:0000256" key="5">
    <source>
        <dbReference type="ARBA" id="ARBA00071864"/>
    </source>
</evidence>
<feature type="binding site" evidence="6">
    <location>
        <position position="373"/>
    </location>
    <ligand>
        <name>NAD(+)</name>
        <dbReference type="ChEBI" id="CHEBI:57540"/>
    </ligand>
</feature>
<dbReference type="FunFam" id="3.40.50.720:FF:000057">
    <property type="entry name" value="Formate dehydrogenase"/>
    <property type="match status" value="1"/>
</dbReference>
<dbReference type="OrthoDB" id="418179at2759"/>
<feature type="domain" description="D-isomer specific 2-hydroxyacid dehydrogenase NAD-binding" evidence="8">
    <location>
        <begin position="246"/>
        <end position="429"/>
    </location>
</feature>
<dbReference type="EC" id="1.17.1.9" evidence="2 6"/>
<feature type="binding site" evidence="6">
    <location>
        <begin position="428"/>
        <end position="431"/>
    </location>
    <ligand>
        <name>NAD(+)</name>
        <dbReference type="ChEBI" id="CHEBI:57540"/>
    </ligand>
</feature>
<dbReference type="GO" id="GO:0051287">
    <property type="term" value="F:NAD binding"/>
    <property type="evidence" value="ECO:0007669"/>
    <property type="project" value="InterPro"/>
</dbReference>
<feature type="binding site" evidence="6">
    <location>
        <position position="312"/>
    </location>
    <ligand>
        <name>NAD(+)</name>
        <dbReference type="ChEBI" id="CHEBI:57540"/>
    </ligand>
</feature>
<evidence type="ECO:0000256" key="1">
    <source>
        <dbReference type="ARBA" id="ARBA00000455"/>
    </source>
</evidence>
<sequence length="479" mass="52130">MVSFRPLSRSLPLAASRPALFHTRATSPALRHAVAATAPGFGKRGAAPPGRAPGGFVPGLFRALTTAREKVKVLLVLYDGGKHAEQSAALSIINGQRENKQMIKTRSASDRVLTTPDVRGNSRSTTLFLDLAWVPELLGTTENELGLRKWLEDQGHTLVTTSDKEGENSKFDQELVDAEVIITTPFHPGYLTAERLAKAKKLKLAVTAGIGSDHVDLNAANATNGGVTVAEVTGSNVVSVAEHVVMTILVLIRNFVPAHEQVERGDWDVAAVAKQEYDLEDKVVGTVAVGRIGERVLRRLKPFDCKELLYYDYQPLSADKEKEIGCRRVDTLEELLAQCDIVTINCPLHEKTKGLFNKELISKMKKGSYLINTARGAIVVKEDVADALKSGHLAGYGGDVWFPQPAPKDHPLRTAKNPFGGGNAMVPHMSGTSLDAQKRYADGTKAILTSYFSGKEDYRPEDLIVHKGDYATKAYGQRK</sequence>
<evidence type="ECO:0000256" key="4">
    <source>
        <dbReference type="ARBA" id="ARBA00023027"/>
    </source>
</evidence>
<dbReference type="Pfam" id="PF00389">
    <property type="entry name" value="2-Hacid_dh"/>
    <property type="match status" value="1"/>
</dbReference>
<evidence type="ECO:0000256" key="2">
    <source>
        <dbReference type="ARBA" id="ARBA00013128"/>
    </source>
</evidence>
<dbReference type="PROSITE" id="PS00670">
    <property type="entry name" value="D_2_HYDROXYACID_DH_2"/>
    <property type="match status" value="1"/>
</dbReference>
<dbReference type="OMA" id="HYTDRHR"/>
<dbReference type="GeneID" id="18165072"/>
<evidence type="ECO:0000256" key="3">
    <source>
        <dbReference type="ARBA" id="ARBA00023002"/>
    </source>
</evidence>
<dbReference type="InterPro" id="IPR036291">
    <property type="entry name" value="NAD(P)-bd_dom_sf"/>
</dbReference>
<dbReference type="GO" id="GO:0042183">
    <property type="term" value="P:formate catabolic process"/>
    <property type="evidence" value="ECO:0007669"/>
    <property type="project" value="UniProtKB-UniRule"/>
</dbReference>
<protein>
    <recommendedName>
        <fullName evidence="5 6">Formate dehydrogenase</fullName>
        <shortName evidence="6">FDH</shortName>
        <ecNumber evidence="2 6">1.17.1.9</ecNumber>
    </recommendedName>
    <alternativeName>
        <fullName evidence="6">NAD-dependent formate dehydrogenase</fullName>
    </alternativeName>
</protein>
<feature type="site" description="Important for catalytic activity" evidence="6">
    <location>
        <position position="428"/>
    </location>
</feature>
<comment type="subcellular location">
    <subcellularLocation>
        <location evidence="6">Cytoplasm</location>
    </subcellularLocation>
</comment>
<dbReference type="InterPro" id="IPR033689">
    <property type="entry name" value="FDH_NAD-dep"/>
</dbReference>
<feature type="binding site" evidence="6">
    <location>
        <position position="210"/>
    </location>
    <ligand>
        <name>substrate</name>
    </ligand>
</feature>
<evidence type="ECO:0000256" key="6">
    <source>
        <dbReference type="HAMAP-Rule" id="MF_03210"/>
    </source>
</evidence>
<dbReference type="HAMAP" id="MF_03210">
    <property type="entry name" value="Formate_dehydrogenase"/>
    <property type="match status" value="1"/>
</dbReference>
<comment type="similarity">
    <text evidence="6">Belongs to the D-isomer specific 2-hydroxyacid dehydrogenase family. FDH subfamily.</text>
</comment>
<dbReference type="KEGG" id="cmt:CCM_03045"/>
<name>G3J8I7_CORMM</name>
<dbReference type="GO" id="GO:0008863">
    <property type="term" value="F:formate dehydrogenase (NAD+) activity"/>
    <property type="evidence" value="ECO:0007669"/>
    <property type="project" value="UniProtKB-UniRule"/>
</dbReference>
<comment type="subunit">
    <text evidence="6">Homodimer.</text>
</comment>
<dbReference type="VEuPathDB" id="FungiDB:CCM_03045"/>
<dbReference type="Proteomes" id="UP000001610">
    <property type="component" value="Unassembled WGS sequence"/>
</dbReference>
<keyword evidence="6" id="KW-0963">Cytoplasm</keyword>
<feature type="binding site" evidence="6">
    <location>
        <begin position="291"/>
        <end position="292"/>
    </location>
    <ligand>
        <name>NAD(+)</name>
        <dbReference type="ChEBI" id="CHEBI:57540"/>
    </ligand>
</feature>
<comment type="catalytic activity">
    <reaction evidence="1 6">
        <text>formate + NAD(+) = CO2 + NADH</text>
        <dbReference type="Rhea" id="RHEA:15985"/>
        <dbReference type="ChEBI" id="CHEBI:15740"/>
        <dbReference type="ChEBI" id="CHEBI:16526"/>
        <dbReference type="ChEBI" id="CHEBI:57540"/>
        <dbReference type="ChEBI" id="CHEBI:57945"/>
        <dbReference type="EC" id="1.17.1.9"/>
    </reaction>
</comment>
<feature type="binding site" evidence="6">
    <location>
        <begin position="347"/>
        <end position="351"/>
    </location>
    <ligand>
        <name>NAD(+)</name>
        <dbReference type="ChEBI" id="CHEBI:57540"/>
    </ligand>
</feature>
<dbReference type="GO" id="GO:0005829">
    <property type="term" value="C:cytosol"/>
    <property type="evidence" value="ECO:0007669"/>
    <property type="project" value="TreeGrafter"/>
</dbReference>
<feature type="domain" description="D-isomer specific 2-hydroxyacid dehydrogenase catalytic" evidence="7">
    <location>
        <begin position="150"/>
        <end position="454"/>
    </location>
</feature>
<dbReference type="PANTHER" id="PTHR42938:SF9">
    <property type="entry name" value="FORMATE DEHYDROGENASE 1"/>
    <property type="match status" value="1"/>
</dbReference>
<dbReference type="Pfam" id="PF02826">
    <property type="entry name" value="2-Hacid_dh_C"/>
    <property type="match status" value="1"/>
</dbReference>
<dbReference type="EMBL" id="JH126400">
    <property type="protein sequence ID" value="EGX94774.1"/>
    <property type="molecule type" value="Genomic_DNA"/>
</dbReference>
<proteinExistence type="inferred from homology"/>
<comment type="function">
    <text evidence="6">Catalyzes the NAD(+)-dependent oxidation of formate to carbon dioxide. Formate oxidation is the final step in the methanol oxidation pathway in methylotrophic microorganisms. Has a role in the detoxification of exogenous formate in non-methylotrophic organisms.</text>
</comment>
<keyword evidence="10" id="KW-1185">Reference proteome</keyword>
<dbReference type="InterPro" id="IPR029752">
    <property type="entry name" value="D-isomer_DH_CS1"/>
</dbReference>
<dbReference type="InterPro" id="IPR029753">
    <property type="entry name" value="D-isomer_DH_CS"/>
</dbReference>
<feature type="site" description="Important for catalytic activity" evidence="6">
    <location>
        <position position="375"/>
    </location>
</feature>
<gene>
    <name evidence="9" type="ORF">CCM_03045</name>
</gene>
<dbReference type="InterPro" id="IPR006139">
    <property type="entry name" value="D-isomer_2_OHA_DH_cat_dom"/>
</dbReference>
<dbReference type="Gene3D" id="3.40.50.720">
    <property type="entry name" value="NAD(P)-binding Rossmann-like Domain"/>
    <property type="match status" value="2"/>
</dbReference>
<evidence type="ECO:0000259" key="7">
    <source>
        <dbReference type="Pfam" id="PF00389"/>
    </source>
</evidence>
<reference evidence="9 10" key="1">
    <citation type="journal article" date="2011" name="Genome Biol.">
        <title>Genome sequence of the insect pathogenic fungus Cordyceps militaris, a valued traditional Chinese medicine.</title>
        <authorList>
            <person name="Zheng P."/>
            <person name="Xia Y."/>
            <person name="Xiao G."/>
            <person name="Xiong C."/>
            <person name="Hu X."/>
            <person name="Zhang S."/>
            <person name="Zheng H."/>
            <person name="Huang Y."/>
            <person name="Zhou Y."/>
            <person name="Wang S."/>
            <person name="Zhao G.P."/>
            <person name="Liu X."/>
            <person name="St Leger R.J."/>
            <person name="Wang C."/>
        </authorList>
    </citation>
    <scope>NUCLEOTIDE SEQUENCE [LARGE SCALE GENOMIC DNA]</scope>
    <source>
        <strain evidence="9 10">CM01</strain>
    </source>
</reference>
<dbReference type="InterPro" id="IPR006140">
    <property type="entry name" value="D-isomer_DH_NAD-bd"/>
</dbReference>
<comment type="caution">
    <text evidence="6">Lacks conserved residue(s) required for the propagation of feature annotation.</text>
</comment>
<dbReference type="SUPFAM" id="SSF51735">
    <property type="entry name" value="NAD(P)-binding Rossmann-fold domains"/>
    <property type="match status" value="1"/>
</dbReference>
<evidence type="ECO:0000313" key="10">
    <source>
        <dbReference type="Proteomes" id="UP000001610"/>
    </source>
</evidence>
<dbReference type="AlphaFoldDB" id="G3J8I7"/>
<dbReference type="PROSITE" id="PS00671">
    <property type="entry name" value="D_2_HYDROXYACID_DH_3"/>
    <property type="match status" value="1"/>
</dbReference>
<dbReference type="FunCoup" id="G3J8I7">
    <property type="interactions" value="427"/>
</dbReference>
<dbReference type="HOGENOM" id="CLU_019796_0_0_1"/>
<organism evidence="9 10">
    <name type="scientific">Cordyceps militaris (strain CM01)</name>
    <name type="common">Caterpillar fungus</name>
    <dbReference type="NCBI Taxonomy" id="983644"/>
    <lineage>
        <taxon>Eukaryota</taxon>
        <taxon>Fungi</taxon>
        <taxon>Dikarya</taxon>
        <taxon>Ascomycota</taxon>
        <taxon>Pezizomycotina</taxon>
        <taxon>Sordariomycetes</taxon>
        <taxon>Hypocreomycetidae</taxon>
        <taxon>Hypocreales</taxon>
        <taxon>Cordycipitaceae</taxon>
        <taxon>Cordyceps</taxon>
    </lineage>
</organism>
<keyword evidence="4 6" id="KW-0520">NAD</keyword>
<dbReference type="RefSeq" id="XP_006668260.1">
    <property type="nucleotide sequence ID" value="XM_006668197.1"/>
</dbReference>
<dbReference type="CDD" id="cd05302">
    <property type="entry name" value="FDH"/>
    <property type="match status" value="1"/>
</dbReference>
<evidence type="ECO:0000313" key="9">
    <source>
        <dbReference type="EMBL" id="EGX94774.1"/>
    </source>
</evidence>
<accession>G3J8I7</accession>
<dbReference type="SUPFAM" id="SSF52283">
    <property type="entry name" value="Formate/glycerate dehydrogenase catalytic domain-like"/>
    <property type="match status" value="1"/>
</dbReference>
<evidence type="ECO:0000259" key="8">
    <source>
        <dbReference type="Pfam" id="PF02826"/>
    </source>
</evidence>
<dbReference type="eggNOG" id="KOG0069">
    <property type="taxonomic scope" value="Eukaryota"/>
</dbReference>
<feature type="binding site" evidence="6">
    <location>
        <position position="399"/>
    </location>
    <ligand>
        <name>NAD(+)</name>
        <dbReference type="ChEBI" id="CHEBI:57540"/>
    </ligand>
</feature>
<keyword evidence="3 6" id="KW-0560">Oxidoreductase</keyword>
<dbReference type="GO" id="GO:0016616">
    <property type="term" value="F:oxidoreductase activity, acting on the CH-OH group of donors, NAD or NADP as acceptor"/>
    <property type="evidence" value="ECO:0007669"/>
    <property type="project" value="InterPro"/>
</dbReference>
<dbReference type="PANTHER" id="PTHR42938">
    <property type="entry name" value="FORMATE DEHYDROGENASE 1"/>
    <property type="match status" value="1"/>
</dbReference>
<dbReference type="STRING" id="983644.G3J8I7"/>
<dbReference type="InParanoid" id="G3J8I7"/>
<dbReference type="PROSITE" id="PS00065">
    <property type="entry name" value="D_2_HYDROXYACID_DH_1"/>
    <property type="match status" value="1"/>
</dbReference>